<keyword evidence="1" id="KW-0472">Membrane</keyword>
<dbReference type="EMBL" id="JAYDYW010000008">
    <property type="protein sequence ID" value="MEE1674512.1"/>
    <property type="molecule type" value="Genomic_DNA"/>
</dbReference>
<keyword evidence="3" id="KW-1185">Reference proteome</keyword>
<organism evidence="2 3">
    <name type="scientific">Agarivorans aestuarii</name>
    <dbReference type="NCBI Taxonomy" id="1563703"/>
    <lineage>
        <taxon>Bacteria</taxon>
        <taxon>Pseudomonadati</taxon>
        <taxon>Pseudomonadota</taxon>
        <taxon>Gammaproteobacteria</taxon>
        <taxon>Alteromonadales</taxon>
        <taxon>Alteromonadaceae</taxon>
        <taxon>Agarivorans</taxon>
    </lineage>
</organism>
<keyword evidence="1" id="KW-0812">Transmembrane</keyword>
<dbReference type="SUPFAM" id="SSF54523">
    <property type="entry name" value="Pili subunits"/>
    <property type="match status" value="1"/>
</dbReference>
<name>A0ABU7G527_9ALTE</name>
<dbReference type="InterPro" id="IPR013362">
    <property type="entry name" value="Pilus_4_PilV"/>
</dbReference>
<dbReference type="InterPro" id="IPR012902">
    <property type="entry name" value="N_methyl_site"/>
</dbReference>
<dbReference type="Proteomes" id="UP001310248">
    <property type="component" value="Unassembled WGS sequence"/>
</dbReference>
<dbReference type="RefSeq" id="WP_329775613.1">
    <property type="nucleotide sequence ID" value="NZ_JAYDYW010000008.1"/>
</dbReference>
<reference evidence="3" key="1">
    <citation type="submission" date="2023-07" db="EMBL/GenBank/DDBJ databases">
        <title>Draft genome sequence of Agarivorans aestuarii strain ZMCS4, a CAZymes producing bacteria isolated from the marine brown algae Clodostephus spongiosus.</title>
        <authorList>
            <person name="Lorente B."/>
            <person name="Cabral C."/>
            <person name="Frias J."/>
            <person name="Faria J."/>
            <person name="Toubarro D."/>
        </authorList>
    </citation>
    <scope>NUCLEOTIDE SEQUENCE [LARGE SCALE GENOMIC DNA]</scope>
    <source>
        <strain evidence="3">ZMCS4</strain>
    </source>
</reference>
<proteinExistence type="predicted"/>
<evidence type="ECO:0000313" key="3">
    <source>
        <dbReference type="Proteomes" id="UP001310248"/>
    </source>
</evidence>
<keyword evidence="1" id="KW-1133">Transmembrane helix</keyword>
<evidence type="ECO:0000313" key="2">
    <source>
        <dbReference type="EMBL" id="MEE1674512.1"/>
    </source>
</evidence>
<gene>
    <name evidence="2" type="primary">pilV</name>
    <name evidence="2" type="ORF">SNR37_003955</name>
</gene>
<accession>A0ABU7G527</accession>
<evidence type="ECO:0000256" key="1">
    <source>
        <dbReference type="SAM" id="Phobius"/>
    </source>
</evidence>
<dbReference type="Pfam" id="PF07963">
    <property type="entry name" value="N_methyl"/>
    <property type="match status" value="1"/>
</dbReference>
<comment type="caution">
    <text evidence="2">The sequence shown here is derived from an EMBL/GenBank/DDBJ whole genome shotgun (WGS) entry which is preliminary data.</text>
</comment>
<dbReference type="InterPro" id="IPR045584">
    <property type="entry name" value="Pilin-like"/>
</dbReference>
<sequence length="173" mass="18740">MHRHQQLTATKQQGFTLIELLIAVVIVAIGLLGHAALQIQSVNTAHQARFAQTANIAMLDIVQRFSAMPDATVNNEFNIDNLADGAAPTSTKDCNDSAETCTRAEFAAFELKDWFVNHSVYIPQLRFSIQHASNLVTIKMTWDANLSGAGAANCDADTSGAGHQCSEVAVWVR</sequence>
<dbReference type="NCBIfam" id="TIGR02532">
    <property type="entry name" value="IV_pilin_GFxxxE"/>
    <property type="match status" value="1"/>
</dbReference>
<protein>
    <submittedName>
        <fullName evidence="2">Type IV pilus modification protein PilV</fullName>
    </submittedName>
</protein>
<dbReference type="NCBIfam" id="TIGR02523">
    <property type="entry name" value="type_IV_pilV"/>
    <property type="match status" value="1"/>
</dbReference>
<feature type="transmembrane region" description="Helical" evidence="1">
    <location>
        <begin position="20"/>
        <end position="37"/>
    </location>
</feature>